<reference evidence="3 4" key="1">
    <citation type="journal article" date="2017" name="Nature">
        <title>The Apostasia genome and the evolution of orchids.</title>
        <authorList>
            <person name="Zhang G.Q."/>
            <person name="Liu K.W."/>
            <person name="Li Z."/>
            <person name="Lohaus R."/>
            <person name="Hsiao Y.Y."/>
            <person name="Niu S.C."/>
            <person name="Wang J.Y."/>
            <person name="Lin Y.C."/>
            <person name="Xu Q."/>
            <person name="Chen L.J."/>
            <person name="Yoshida K."/>
            <person name="Fujiwara S."/>
            <person name="Wang Z.W."/>
            <person name="Zhang Y.Q."/>
            <person name="Mitsuda N."/>
            <person name="Wang M."/>
            <person name="Liu G.H."/>
            <person name="Pecoraro L."/>
            <person name="Huang H.X."/>
            <person name="Xiao X.J."/>
            <person name="Lin M."/>
            <person name="Wu X.Y."/>
            <person name="Wu W.L."/>
            <person name="Chen Y.Y."/>
            <person name="Chang S.B."/>
            <person name="Sakamoto S."/>
            <person name="Ohme-Takagi M."/>
            <person name="Yagi M."/>
            <person name="Zeng S.J."/>
            <person name="Shen C.Y."/>
            <person name="Yeh C.M."/>
            <person name="Luo Y.B."/>
            <person name="Tsai W.C."/>
            <person name="Van de Peer Y."/>
            <person name="Liu Z.J."/>
        </authorList>
    </citation>
    <scope>NUCLEOTIDE SEQUENCE [LARGE SCALE GENOMIC DNA]</scope>
    <source>
        <strain evidence="4">cv. Shenzhen</strain>
        <tissue evidence="3">Stem</tissue>
    </source>
</reference>
<protein>
    <recommendedName>
        <fullName evidence="5">Secreted protein</fullName>
    </recommendedName>
</protein>
<evidence type="ECO:0008006" key="5">
    <source>
        <dbReference type="Google" id="ProtNLM"/>
    </source>
</evidence>
<sequence>MRGCQMVALTLLSLLFQARLFQARGKHCVCKICFIYQFILYFFWYYSCARYIARQKVILSVWYHSTFYLD</sequence>
<keyword evidence="1" id="KW-1133">Transmembrane helix</keyword>
<dbReference type="Proteomes" id="UP000236161">
    <property type="component" value="Unassembled WGS sequence"/>
</dbReference>
<dbReference type="AlphaFoldDB" id="A0A2H9ZQI4"/>
<evidence type="ECO:0000313" key="3">
    <source>
        <dbReference type="EMBL" id="PKA45568.1"/>
    </source>
</evidence>
<dbReference type="EMBL" id="KZ454847">
    <property type="protein sequence ID" value="PKA45568.1"/>
    <property type="molecule type" value="Genomic_DNA"/>
</dbReference>
<keyword evidence="4" id="KW-1185">Reference proteome</keyword>
<proteinExistence type="predicted"/>
<evidence type="ECO:0000313" key="4">
    <source>
        <dbReference type="Proteomes" id="UP000236161"/>
    </source>
</evidence>
<organism evidence="3 4">
    <name type="scientific">Apostasia shenzhenica</name>
    <dbReference type="NCBI Taxonomy" id="1088818"/>
    <lineage>
        <taxon>Eukaryota</taxon>
        <taxon>Viridiplantae</taxon>
        <taxon>Streptophyta</taxon>
        <taxon>Embryophyta</taxon>
        <taxon>Tracheophyta</taxon>
        <taxon>Spermatophyta</taxon>
        <taxon>Magnoliopsida</taxon>
        <taxon>Liliopsida</taxon>
        <taxon>Asparagales</taxon>
        <taxon>Orchidaceae</taxon>
        <taxon>Apostasioideae</taxon>
        <taxon>Apostasia</taxon>
    </lineage>
</organism>
<keyword evidence="1" id="KW-0472">Membrane</keyword>
<evidence type="ECO:0000256" key="1">
    <source>
        <dbReference type="SAM" id="Phobius"/>
    </source>
</evidence>
<feature type="chain" id="PRO_5014133285" description="Secreted protein" evidence="2">
    <location>
        <begin position="24"/>
        <end position="70"/>
    </location>
</feature>
<gene>
    <name evidence="3" type="ORF">AXF42_Ash021632</name>
</gene>
<accession>A0A2H9ZQI4</accession>
<name>A0A2H9ZQI4_9ASPA</name>
<feature type="signal peptide" evidence="2">
    <location>
        <begin position="1"/>
        <end position="23"/>
    </location>
</feature>
<keyword evidence="2" id="KW-0732">Signal</keyword>
<keyword evidence="1" id="KW-0812">Transmembrane</keyword>
<feature type="transmembrane region" description="Helical" evidence="1">
    <location>
        <begin position="35"/>
        <end position="53"/>
    </location>
</feature>
<evidence type="ECO:0000256" key="2">
    <source>
        <dbReference type="SAM" id="SignalP"/>
    </source>
</evidence>